<evidence type="ECO:0000259" key="1">
    <source>
        <dbReference type="Pfam" id="PF17667"/>
    </source>
</evidence>
<evidence type="ECO:0000313" key="3">
    <source>
        <dbReference type="Proteomes" id="UP000714275"/>
    </source>
</evidence>
<dbReference type="Proteomes" id="UP000714275">
    <property type="component" value="Unassembled WGS sequence"/>
</dbReference>
<dbReference type="AlphaFoldDB" id="A0A9P6ZF01"/>
<evidence type="ECO:0000313" key="2">
    <source>
        <dbReference type="EMBL" id="KAG1762327.1"/>
    </source>
</evidence>
<dbReference type="PANTHER" id="PTHR38248">
    <property type="entry name" value="FUNK1 6"/>
    <property type="match status" value="1"/>
</dbReference>
<dbReference type="SUPFAM" id="SSF56112">
    <property type="entry name" value="Protein kinase-like (PK-like)"/>
    <property type="match status" value="1"/>
</dbReference>
<sequence>MMKEEPQDGDFFLGGAEEQHTGELGILEKVSEIANGEHQTTNSNGHVPQLVWHHKFTNSTSAVQKASLCTPAPTKGSRVLYILVFHKLRPITELRSGEDLFNVWHQCILCHLTLWKEGVHHRNVSPGNLMWYWKDGKRIGVFNDYDLSSLVDEPGPRGNERTGTVPFMALDLLTAKARRDEVKRLYRHDLESFIWVFAWISLRYENGALLPAEIAPLG</sequence>
<protein>
    <recommendedName>
        <fullName evidence="1">Fungal-type protein kinase domain-containing protein</fullName>
    </recommendedName>
</protein>
<dbReference type="InterPro" id="IPR040976">
    <property type="entry name" value="Pkinase_fungal"/>
</dbReference>
<gene>
    <name evidence="2" type="ORF">EV702DRAFT_332282</name>
</gene>
<comment type="caution">
    <text evidence="2">The sequence shown here is derived from an EMBL/GenBank/DDBJ whole genome shotgun (WGS) entry which is preliminary data.</text>
</comment>
<organism evidence="2 3">
    <name type="scientific">Suillus placidus</name>
    <dbReference type="NCBI Taxonomy" id="48579"/>
    <lineage>
        <taxon>Eukaryota</taxon>
        <taxon>Fungi</taxon>
        <taxon>Dikarya</taxon>
        <taxon>Basidiomycota</taxon>
        <taxon>Agaricomycotina</taxon>
        <taxon>Agaricomycetes</taxon>
        <taxon>Agaricomycetidae</taxon>
        <taxon>Boletales</taxon>
        <taxon>Suillineae</taxon>
        <taxon>Suillaceae</taxon>
        <taxon>Suillus</taxon>
    </lineage>
</organism>
<accession>A0A9P6ZF01</accession>
<name>A0A9P6ZF01_9AGAM</name>
<dbReference type="OrthoDB" id="5584477at2759"/>
<reference evidence="2" key="1">
    <citation type="journal article" date="2020" name="New Phytol.">
        <title>Comparative genomics reveals dynamic genome evolution in host specialist ectomycorrhizal fungi.</title>
        <authorList>
            <person name="Lofgren L.A."/>
            <person name="Nguyen N.H."/>
            <person name="Vilgalys R."/>
            <person name="Ruytinx J."/>
            <person name="Liao H.L."/>
            <person name="Branco S."/>
            <person name="Kuo A."/>
            <person name="LaButti K."/>
            <person name="Lipzen A."/>
            <person name="Andreopoulos W."/>
            <person name="Pangilinan J."/>
            <person name="Riley R."/>
            <person name="Hundley H."/>
            <person name="Na H."/>
            <person name="Barry K."/>
            <person name="Grigoriev I.V."/>
            <person name="Stajich J.E."/>
            <person name="Kennedy P.G."/>
        </authorList>
    </citation>
    <scope>NUCLEOTIDE SEQUENCE</scope>
    <source>
        <strain evidence="2">DOB743</strain>
    </source>
</reference>
<dbReference type="Pfam" id="PF17667">
    <property type="entry name" value="Pkinase_fungal"/>
    <property type="match status" value="1"/>
</dbReference>
<dbReference type="EMBL" id="JABBWD010000255">
    <property type="protein sequence ID" value="KAG1762327.1"/>
    <property type="molecule type" value="Genomic_DNA"/>
</dbReference>
<feature type="domain" description="Fungal-type protein kinase" evidence="1">
    <location>
        <begin position="65"/>
        <end position="200"/>
    </location>
</feature>
<dbReference type="PANTHER" id="PTHR38248:SF2">
    <property type="entry name" value="FUNK1 11"/>
    <property type="match status" value="1"/>
</dbReference>
<keyword evidence="3" id="KW-1185">Reference proteome</keyword>
<proteinExistence type="predicted"/>
<dbReference type="InterPro" id="IPR011009">
    <property type="entry name" value="Kinase-like_dom_sf"/>
</dbReference>